<keyword evidence="1" id="KW-0472">Membrane</keyword>
<feature type="domain" description="GGDEF" evidence="3">
    <location>
        <begin position="385"/>
        <end position="518"/>
    </location>
</feature>
<evidence type="ECO:0000313" key="5">
    <source>
        <dbReference type="Proteomes" id="UP000199227"/>
    </source>
</evidence>
<dbReference type="Proteomes" id="UP000199227">
    <property type="component" value="Unassembled WGS sequence"/>
</dbReference>
<dbReference type="SUPFAM" id="SSF55073">
    <property type="entry name" value="Nucleotide cyclase"/>
    <property type="match status" value="1"/>
</dbReference>
<dbReference type="STRING" id="223786.SAMN05216234_12645"/>
<accession>A0A1I5RFJ0</accession>
<dbReference type="RefSeq" id="WP_092912965.1">
    <property type="nucleotide sequence ID" value="NZ_FOXB01000026.1"/>
</dbReference>
<evidence type="ECO:0000259" key="3">
    <source>
        <dbReference type="PROSITE" id="PS50887"/>
    </source>
</evidence>
<keyword evidence="5" id="KW-1185">Reference proteome</keyword>
<dbReference type="EMBL" id="FOXB01000026">
    <property type="protein sequence ID" value="SFP57324.1"/>
    <property type="molecule type" value="Genomic_DNA"/>
</dbReference>
<dbReference type="Pfam" id="PF00990">
    <property type="entry name" value="GGDEF"/>
    <property type="match status" value="1"/>
</dbReference>
<dbReference type="PROSITE" id="PS50887">
    <property type="entry name" value="GGDEF"/>
    <property type="match status" value="1"/>
</dbReference>
<dbReference type="CDD" id="cd01948">
    <property type="entry name" value="EAL"/>
    <property type="match status" value="1"/>
</dbReference>
<dbReference type="Pfam" id="PF00563">
    <property type="entry name" value="EAL"/>
    <property type="match status" value="1"/>
</dbReference>
<dbReference type="CDD" id="cd01949">
    <property type="entry name" value="GGDEF"/>
    <property type="match status" value="1"/>
</dbReference>
<feature type="domain" description="EAL" evidence="2">
    <location>
        <begin position="527"/>
        <end position="783"/>
    </location>
</feature>
<dbReference type="SMART" id="SM00267">
    <property type="entry name" value="GGDEF"/>
    <property type="match status" value="1"/>
</dbReference>
<dbReference type="PANTHER" id="PTHR44757:SF2">
    <property type="entry name" value="BIOFILM ARCHITECTURE MAINTENANCE PROTEIN MBAA"/>
    <property type="match status" value="1"/>
</dbReference>
<protein>
    <submittedName>
        <fullName evidence="4">Diguanylate cyclase (GGDEF) domain-containing protein</fullName>
    </submittedName>
</protein>
<evidence type="ECO:0000259" key="2">
    <source>
        <dbReference type="PROSITE" id="PS50883"/>
    </source>
</evidence>
<dbReference type="PROSITE" id="PS50883">
    <property type="entry name" value="EAL"/>
    <property type="match status" value="1"/>
</dbReference>
<name>A0A1I5RFJ0_9BACT</name>
<dbReference type="NCBIfam" id="TIGR00254">
    <property type="entry name" value="GGDEF"/>
    <property type="match status" value="1"/>
</dbReference>
<dbReference type="SUPFAM" id="SSF141868">
    <property type="entry name" value="EAL domain-like"/>
    <property type="match status" value="1"/>
</dbReference>
<keyword evidence="1" id="KW-1133">Transmembrane helix</keyword>
<organism evidence="4 5">
    <name type="scientific">Hydrogenimonas thermophila</name>
    <dbReference type="NCBI Taxonomy" id="223786"/>
    <lineage>
        <taxon>Bacteria</taxon>
        <taxon>Pseudomonadati</taxon>
        <taxon>Campylobacterota</taxon>
        <taxon>Epsilonproteobacteria</taxon>
        <taxon>Campylobacterales</taxon>
        <taxon>Hydrogenimonadaceae</taxon>
        <taxon>Hydrogenimonas</taxon>
    </lineage>
</organism>
<dbReference type="InterPro" id="IPR043128">
    <property type="entry name" value="Rev_trsase/Diguanyl_cyclase"/>
</dbReference>
<evidence type="ECO:0000313" key="4">
    <source>
        <dbReference type="EMBL" id="SFP57324.1"/>
    </source>
</evidence>
<dbReference type="InterPro" id="IPR029787">
    <property type="entry name" value="Nucleotide_cyclase"/>
</dbReference>
<evidence type="ECO:0000256" key="1">
    <source>
        <dbReference type="SAM" id="Phobius"/>
    </source>
</evidence>
<gene>
    <name evidence="4" type="ORF">SAMN05216234_12645</name>
</gene>
<dbReference type="OrthoDB" id="5372181at2"/>
<dbReference type="Gene3D" id="3.30.70.270">
    <property type="match status" value="1"/>
</dbReference>
<feature type="transmembrane region" description="Helical" evidence="1">
    <location>
        <begin position="12"/>
        <end position="31"/>
    </location>
</feature>
<dbReference type="InterPro" id="IPR000160">
    <property type="entry name" value="GGDEF_dom"/>
</dbReference>
<dbReference type="InterPro" id="IPR001633">
    <property type="entry name" value="EAL_dom"/>
</dbReference>
<dbReference type="PANTHER" id="PTHR44757">
    <property type="entry name" value="DIGUANYLATE CYCLASE DGCP"/>
    <property type="match status" value="1"/>
</dbReference>
<keyword evidence="1" id="KW-0812">Transmembrane</keyword>
<proteinExistence type="predicted"/>
<dbReference type="FunFam" id="3.30.70.270:FF:000001">
    <property type="entry name" value="Diguanylate cyclase domain protein"/>
    <property type="match status" value="1"/>
</dbReference>
<dbReference type="AlphaFoldDB" id="A0A1I5RFJ0"/>
<dbReference type="SMART" id="SM00052">
    <property type="entry name" value="EAL"/>
    <property type="match status" value="1"/>
</dbReference>
<dbReference type="GO" id="GO:0003824">
    <property type="term" value="F:catalytic activity"/>
    <property type="evidence" value="ECO:0007669"/>
    <property type="project" value="UniProtKB-ARBA"/>
</dbReference>
<feature type="transmembrane region" description="Helical" evidence="1">
    <location>
        <begin position="141"/>
        <end position="163"/>
    </location>
</feature>
<dbReference type="InterPro" id="IPR052155">
    <property type="entry name" value="Biofilm_reg_signaling"/>
</dbReference>
<dbReference type="InterPro" id="IPR035919">
    <property type="entry name" value="EAL_sf"/>
</dbReference>
<reference evidence="4 5" key="1">
    <citation type="submission" date="2016-10" db="EMBL/GenBank/DDBJ databases">
        <authorList>
            <person name="de Groot N.N."/>
        </authorList>
    </citation>
    <scope>NUCLEOTIDE SEQUENCE [LARGE SCALE GENOMIC DNA]</scope>
    <source>
        <strain evidence="4 5">EP1-55-1</strain>
    </source>
</reference>
<sequence length="783" mass="90265">MNINLAPKSLKSLLQLVAYIWIFLFMIWSFFNTYGTYDLLKKVEEKSIINIVKNSLEEISIAIELGMEEEAKDRVNEIIQSLPNIKHIVFKSNNKSYEFGKIDPSMAYKELNFDIKYQNKKVGALKAYIVFSNAKVLFQRYVWSIVIFFSIFGLLTFILVYYINSSLKRLYELSTYLENLSLKAPKPVPIKGKYKEVKTIIEAINALIKRISEHMKALTIASSKLKENQFYLLEAQKIGHIGSWVYIPDKDYFKASSELYRILGRNFKEKMEWKDFVGYIEEKSEQFLHMIDESIKNCTKFEMIISFKNELGKKVILKTVVNAKKYGSSEVKLIGVSLDITDMEKAKEEISYLAMHDTLTGLVNRAMLKEHLQLLINEAKRKKESELAILFIDLDHFKLINDSLGHEVGDALLVELAERINNNIRSEDIAARIGGDEFVVVMFDIQSKEDVMLVANKLHNLISKPFYPLGYEVMITSSIGISFYPEHGKSVDELLRFSDMAMYQAKEKGRNGIIIFDNSFAKNIDDQQMLEQDLRYALKNDPQQIVLYFQPKVDPTNDKIIGAEALVRWHHPKKGVLSPAHFIELAESTGLILPLGEIVLRKSMEQVKRWEGTVFENLILAVNLSGRQFQDKNLEPLLRSLVDEYKIDPGKIELEITELTSMTMVHHTINVLHRIRSIGYKIAIDDFGTGYSSLAYLRDFPISTIKIDRSFIMNIEEEQKSITIVKLIIGMSRTLEFTVVAEGVETIRQKELLKSYGVDLIQGYFYNKPLPLKEFEEYVLKTN</sequence>
<dbReference type="Gene3D" id="3.20.20.450">
    <property type="entry name" value="EAL domain"/>
    <property type="match status" value="1"/>
</dbReference>